<evidence type="ECO:0000256" key="1">
    <source>
        <dbReference type="SAM" id="Phobius"/>
    </source>
</evidence>
<gene>
    <name evidence="2" type="ORF">SAMN05216259_102271</name>
</gene>
<dbReference type="EMBL" id="FNIE01000002">
    <property type="protein sequence ID" value="SDN00053.1"/>
    <property type="molecule type" value="Genomic_DNA"/>
</dbReference>
<dbReference type="OrthoDB" id="3401121at2"/>
<proteinExistence type="predicted"/>
<keyword evidence="1" id="KW-1133">Transmembrane helix</keyword>
<reference evidence="2 3" key="1">
    <citation type="submission" date="2016-10" db="EMBL/GenBank/DDBJ databases">
        <authorList>
            <person name="de Groot N.N."/>
        </authorList>
    </citation>
    <scope>NUCLEOTIDE SEQUENCE [LARGE SCALE GENOMIC DNA]</scope>
    <source>
        <strain evidence="2 3">CGMCC 4.2022</strain>
    </source>
</reference>
<keyword evidence="3" id="KW-1185">Reference proteome</keyword>
<dbReference type="AlphaFoldDB" id="A0A1G9XUZ6"/>
<evidence type="ECO:0000313" key="3">
    <source>
        <dbReference type="Proteomes" id="UP000199341"/>
    </source>
</evidence>
<keyword evidence="1" id="KW-0472">Membrane</keyword>
<accession>A0A1G9XUZ6</accession>
<dbReference type="RefSeq" id="WP_093782974.1">
    <property type="nucleotide sequence ID" value="NZ_FNIE01000002.1"/>
</dbReference>
<dbReference type="Proteomes" id="UP000199341">
    <property type="component" value="Unassembled WGS sequence"/>
</dbReference>
<evidence type="ECO:0000313" key="2">
    <source>
        <dbReference type="EMBL" id="SDN00053.1"/>
    </source>
</evidence>
<dbReference type="STRING" id="310781.SAMN05216259_102271"/>
<protein>
    <submittedName>
        <fullName evidence="2">Uncharacterized protein</fullName>
    </submittedName>
</protein>
<organism evidence="2 3">
    <name type="scientific">Actinacidiphila guanduensis</name>
    <dbReference type="NCBI Taxonomy" id="310781"/>
    <lineage>
        <taxon>Bacteria</taxon>
        <taxon>Bacillati</taxon>
        <taxon>Actinomycetota</taxon>
        <taxon>Actinomycetes</taxon>
        <taxon>Kitasatosporales</taxon>
        <taxon>Streptomycetaceae</taxon>
        <taxon>Actinacidiphila</taxon>
    </lineage>
</organism>
<feature type="transmembrane region" description="Helical" evidence="1">
    <location>
        <begin position="6"/>
        <end position="26"/>
    </location>
</feature>
<name>A0A1G9XUZ6_9ACTN</name>
<keyword evidence="1" id="KW-0812">Transmembrane</keyword>
<sequence length="191" mass="21546">MDTSEQLLTIVAVLVGALTTYVTNYWTERQRIRRELLTRWDTKKLESYENYIDRVRAAVYLGVELYEHREGIRVSDDPEPSLRSQLSQATHLRGRAFERVMLLAGDEVVEAAHALNAASLEVDWQAMGKTAGTLDDWRARNRAVFTAINAFHEAARTDLGVSGSVTGETHPNRDLLLPADRSRSFQTGQSQ</sequence>